<gene>
    <name evidence="2" type="ORF">GJU41_04245</name>
</gene>
<dbReference type="EMBL" id="WKKF01000001">
    <property type="protein sequence ID" value="MRX53171.1"/>
    <property type="molecule type" value="Genomic_DNA"/>
</dbReference>
<accession>A0A6I2M9R5</accession>
<comment type="caution">
    <text evidence="2">The sequence shown here is derived from an EMBL/GenBank/DDBJ whole genome shotgun (WGS) entry which is preliminary data.</text>
</comment>
<dbReference type="SUPFAM" id="SSF160631">
    <property type="entry name" value="SMI1/KNR4-like"/>
    <property type="match status" value="1"/>
</dbReference>
<keyword evidence="3" id="KW-1185">Reference proteome</keyword>
<dbReference type="Proteomes" id="UP000441585">
    <property type="component" value="Unassembled WGS sequence"/>
</dbReference>
<name>A0A6I2M9R5_9BACI</name>
<feature type="domain" description="Knr4/Smi1-like" evidence="1">
    <location>
        <begin position="51"/>
        <end position="176"/>
    </location>
</feature>
<dbReference type="RefSeq" id="WP_154318072.1">
    <property type="nucleotide sequence ID" value="NZ_CAJGAA010000001.1"/>
</dbReference>
<evidence type="ECO:0000313" key="3">
    <source>
        <dbReference type="Proteomes" id="UP000441585"/>
    </source>
</evidence>
<dbReference type="Pfam" id="PF09346">
    <property type="entry name" value="SMI1_KNR4"/>
    <property type="match status" value="1"/>
</dbReference>
<evidence type="ECO:0000313" key="2">
    <source>
        <dbReference type="EMBL" id="MRX53171.1"/>
    </source>
</evidence>
<organism evidence="2 3">
    <name type="scientific">Metabacillus idriensis</name>
    <dbReference type="NCBI Taxonomy" id="324768"/>
    <lineage>
        <taxon>Bacteria</taxon>
        <taxon>Bacillati</taxon>
        <taxon>Bacillota</taxon>
        <taxon>Bacilli</taxon>
        <taxon>Bacillales</taxon>
        <taxon>Bacillaceae</taxon>
        <taxon>Metabacillus</taxon>
    </lineage>
</organism>
<evidence type="ECO:0000259" key="1">
    <source>
        <dbReference type="Pfam" id="PF09346"/>
    </source>
</evidence>
<dbReference type="InterPro" id="IPR018958">
    <property type="entry name" value="Knr4/Smi1-like_dom"/>
</dbReference>
<dbReference type="InterPro" id="IPR037883">
    <property type="entry name" value="Knr4/Smi1-like_sf"/>
</dbReference>
<dbReference type="Gene3D" id="3.40.1580.10">
    <property type="entry name" value="SMI1/KNR4-like"/>
    <property type="match status" value="1"/>
</dbReference>
<reference evidence="2 3" key="1">
    <citation type="submission" date="2019-11" db="EMBL/GenBank/DDBJ databases">
        <title>Bacillus idriensis genome.</title>
        <authorList>
            <person name="Konopka E.N."/>
            <person name="Newman J.D."/>
        </authorList>
    </citation>
    <scope>NUCLEOTIDE SEQUENCE [LARGE SCALE GENOMIC DNA]</scope>
    <source>
        <strain evidence="2 3">DSM 19097</strain>
    </source>
</reference>
<proteinExistence type="predicted"/>
<sequence>MKKLIEKALEYKGPVERFKQSGLTLVYLSQELKEDKTIVYPDNLAQSFFSPANGDFILETEKNNNIEFPHLYKKLLKECNGFSLEGGYLNFYGLDLGLWKGFTQKEKAFWGKDVIQVNEVYAPMKITSRFFIIGENHYINCWIGIKDGNTYNINRYGKQLEAFDLINVYTSSVEEFNRYANETILHIKELHQN</sequence>
<dbReference type="AlphaFoldDB" id="A0A6I2M9R5"/>
<protein>
    <recommendedName>
        <fullName evidence="1">Knr4/Smi1-like domain-containing protein</fullName>
    </recommendedName>
</protein>